<evidence type="ECO:0000313" key="4">
    <source>
        <dbReference type="Proteomes" id="UP000747542"/>
    </source>
</evidence>
<reference evidence="3" key="1">
    <citation type="journal article" date="2021" name="Sci. Adv.">
        <title>The American lobster genome reveals insights on longevity, neural, and immune adaptations.</title>
        <authorList>
            <person name="Polinski J.M."/>
            <person name="Zimin A.V."/>
            <person name="Clark K.F."/>
            <person name="Kohn A.B."/>
            <person name="Sadowski N."/>
            <person name="Timp W."/>
            <person name="Ptitsyn A."/>
            <person name="Khanna P."/>
            <person name="Romanova D.Y."/>
            <person name="Williams P."/>
            <person name="Greenwood S.J."/>
            <person name="Moroz L.L."/>
            <person name="Walt D.R."/>
            <person name="Bodnar A.G."/>
        </authorList>
    </citation>
    <scope>NUCLEOTIDE SEQUENCE</scope>
    <source>
        <strain evidence="3">GMGI-L3</strain>
    </source>
</reference>
<keyword evidence="1" id="KW-0175">Coiled coil</keyword>
<keyword evidence="4" id="KW-1185">Reference proteome</keyword>
<sequence length="420" mass="46813">KTTVKFSQVNEVESRSVNDEVRLLEWQIKLREAEAIAKEADSEKLRLRIQLCQTIDGLTPRSSFSHFDPARAARLMPTFSEETVDEFFIAFERLATTLKWPIEFWPICSAGVCRLMPFVPGAYRQGFRGLRKKAEQTPPLNLSSKREVFSKWLHSKEVQRTSNPSLHRARQGNTNNSNFVHDRRSWTRLPPNGASKFSTNPVESQVIRQSFAEQGCSWNTGKPAMIITEETNTSPVGVMAGLSKADSMPIGLISTKGEFCEWPRRWYLSSLLSQGTVEVDGVETPVTILRDSGCLQTHQRGLRARAACCWSGSHTGNDLAGGQMGNVTPPPVLRKSRVYRSELQQLLKIICPKDVLLTRQLLPQDISSAVNAVTESCFNSCARARRFITALVSDSANNCAIPTRCFSQDGVLLAPLAPTD</sequence>
<evidence type="ECO:0000256" key="1">
    <source>
        <dbReference type="SAM" id="Coils"/>
    </source>
</evidence>
<evidence type="ECO:0000313" key="3">
    <source>
        <dbReference type="EMBL" id="KAG7158146.1"/>
    </source>
</evidence>
<feature type="non-terminal residue" evidence="3">
    <location>
        <position position="420"/>
    </location>
</feature>
<feature type="compositionally biased region" description="Polar residues" evidence="2">
    <location>
        <begin position="160"/>
        <end position="179"/>
    </location>
</feature>
<accession>A0A8J5JJ26</accession>
<feature type="region of interest" description="Disordered" evidence="2">
    <location>
        <begin position="160"/>
        <end position="185"/>
    </location>
</feature>
<dbReference type="Proteomes" id="UP000747542">
    <property type="component" value="Unassembled WGS sequence"/>
</dbReference>
<dbReference type="AlphaFoldDB" id="A0A8J5JJ26"/>
<protein>
    <submittedName>
        <fullName evidence="3">Uncharacterized protein</fullName>
    </submittedName>
</protein>
<name>A0A8J5JJ26_HOMAM</name>
<feature type="coiled-coil region" evidence="1">
    <location>
        <begin position="23"/>
        <end position="50"/>
    </location>
</feature>
<feature type="non-terminal residue" evidence="3">
    <location>
        <position position="1"/>
    </location>
</feature>
<gene>
    <name evidence="3" type="ORF">Hamer_G008762</name>
</gene>
<organism evidence="3 4">
    <name type="scientific">Homarus americanus</name>
    <name type="common">American lobster</name>
    <dbReference type="NCBI Taxonomy" id="6706"/>
    <lineage>
        <taxon>Eukaryota</taxon>
        <taxon>Metazoa</taxon>
        <taxon>Ecdysozoa</taxon>
        <taxon>Arthropoda</taxon>
        <taxon>Crustacea</taxon>
        <taxon>Multicrustacea</taxon>
        <taxon>Malacostraca</taxon>
        <taxon>Eumalacostraca</taxon>
        <taxon>Eucarida</taxon>
        <taxon>Decapoda</taxon>
        <taxon>Pleocyemata</taxon>
        <taxon>Astacidea</taxon>
        <taxon>Nephropoidea</taxon>
        <taxon>Nephropidae</taxon>
        <taxon>Homarus</taxon>
    </lineage>
</organism>
<dbReference type="EMBL" id="JAHLQT010035566">
    <property type="protein sequence ID" value="KAG7158146.1"/>
    <property type="molecule type" value="Genomic_DNA"/>
</dbReference>
<comment type="caution">
    <text evidence="3">The sequence shown here is derived from an EMBL/GenBank/DDBJ whole genome shotgun (WGS) entry which is preliminary data.</text>
</comment>
<proteinExistence type="predicted"/>
<evidence type="ECO:0000256" key="2">
    <source>
        <dbReference type="SAM" id="MobiDB-lite"/>
    </source>
</evidence>